<name>A0ABR2MDC6_9ASPA</name>
<protein>
    <submittedName>
        <fullName evidence="1">Uncharacterized protein</fullName>
    </submittedName>
</protein>
<evidence type="ECO:0000313" key="2">
    <source>
        <dbReference type="Proteomes" id="UP001412067"/>
    </source>
</evidence>
<gene>
    <name evidence="1" type="ORF">KSP40_PGU016658</name>
</gene>
<keyword evidence="2" id="KW-1185">Reference proteome</keyword>
<organism evidence="1 2">
    <name type="scientific">Platanthera guangdongensis</name>
    <dbReference type="NCBI Taxonomy" id="2320717"/>
    <lineage>
        <taxon>Eukaryota</taxon>
        <taxon>Viridiplantae</taxon>
        <taxon>Streptophyta</taxon>
        <taxon>Embryophyta</taxon>
        <taxon>Tracheophyta</taxon>
        <taxon>Spermatophyta</taxon>
        <taxon>Magnoliopsida</taxon>
        <taxon>Liliopsida</taxon>
        <taxon>Asparagales</taxon>
        <taxon>Orchidaceae</taxon>
        <taxon>Orchidoideae</taxon>
        <taxon>Orchideae</taxon>
        <taxon>Orchidinae</taxon>
        <taxon>Platanthera</taxon>
    </lineage>
</organism>
<comment type="caution">
    <text evidence="1">The sequence shown here is derived from an EMBL/GenBank/DDBJ whole genome shotgun (WGS) entry which is preliminary data.</text>
</comment>
<proteinExistence type="predicted"/>
<reference evidence="1 2" key="1">
    <citation type="journal article" date="2022" name="Nat. Plants">
        <title>Genomes of leafy and leafless Platanthera orchids illuminate the evolution of mycoheterotrophy.</title>
        <authorList>
            <person name="Li M.H."/>
            <person name="Liu K.W."/>
            <person name="Li Z."/>
            <person name="Lu H.C."/>
            <person name="Ye Q.L."/>
            <person name="Zhang D."/>
            <person name="Wang J.Y."/>
            <person name="Li Y.F."/>
            <person name="Zhong Z.M."/>
            <person name="Liu X."/>
            <person name="Yu X."/>
            <person name="Liu D.K."/>
            <person name="Tu X.D."/>
            <person name="Liu B."/>
            <person name="Hao Y."/>
            <person name="Liao X.Y."/>
            <person name="Jiang Y.T."/>
            <person name="Sun W.H."/>
            <person name="Chen J."/>
            <person name="Chen Y.Q."/>
            <person name="Ai Y."/>
            <person name="Zhai J.W."/>
            <person name="Wu S.S."/>
            <person name="Zhou Z."/>
            <person name="Hsiao Y.Y."/>
            <person name="Wu W.L."/>
            <person name="Chen Y.Y."/>
            <person name="Lin Y.F."/>
            <person name="Hsu J.L."/>
            <person name="Li C.Y."/>
            <person name="Wang Z.W."/>
            <person name="Zhao X."/>
            <person name="Zhong W.Y."/>
            <person name="Ma X.K."/>
            <person name="Ma L."/>
            <person name="Huang J."/>
            <person name="Chen G.Z."/>
            <person name="Huang M.Z."/>
            <person name="Huang L."/>
            <person name="Peng D.H."/>
            <person name="Luo Y.B."/>
            <person name="Zou S.Q."/>
            <person name="Chen S.P."/>
            <person name="Lan S."/>
            <person name="Tsai W.C."/>
            <person name="Van de Peer Y."/>
            <person name="Liu Z.J."/>
        </authorList>
    </citation>
    <scope>NUCLEOTIDE SEQUENCE [LARGE SCALE GENOMIC DNA]</scope>
    <source>
        <strain evidence="1">Lor288</strain>
    </source>
</reference>
<dbReference type="Proteomes" id="UP001412067">
    <property type="component" value="Unassembled WGS sequence"/>
</dbReference>
<dbReference type="EMBL" id="JBBWWR010000008">
    <property type="protein sequence ID" value="KAK8962140.1"/>
    <property type="molecule type" value="Genomic_DNA"/>
</dbReference>
<sequence>MHHALILQPFTTIPLVAVSIVPETTTVDITRGSQIAPIGESAKYNQTLSAGQAPLGTTLEVPDPDEPFTTIPLVAVSIVPETTTVDITRGSQIAPIGESAKYNQTLSAGQAPLGTTLEVPDPDEPFTTIPLVAVSIVPETTTVDITRGSQIAPIGESAKYNQTLSAGQAPLGTTLEVPDPDEPFTTIPLVAVSIVPETTTVDITRGSQIAPIGESAKYNQTLSAGQAPLGTTLEVPDPDEPFTTIPLVAVSIVPETTTVDITRGSQIAPIGESAKYNQTLSAGQAPLGTTLEVPDPDEVGIK</sequence>
<accession>A0ABR2MDC6</accession>
<evidence type="ECO:0000313" key="1">
    <source>
        <dbReference type="EMBL" id="KAK8962140.1"/>
    </source>
</evidence>